<sequence>MKAAVRWLAALALGAAVAAAGAAPLVNTVQPKVTQLKNGAPKTGLYVGNSFTYYNCGVNGYVRGFTKEEKRDWIARMITISGGRLSYHSVKEYLAPHPFDGYDKHKPKFDVVFLQAQSTEPINPKEQANFNEWFAKHVATIREAGSEPIAIITWALKDKPEQFQKLADATITQANKLGVYTIPVGPAFAESLKGRPDLILHMPDKRHPTAAGSYLYGSVIYSALFHKSPEGFKFLGGCEKPLKAEDAKYLQQVAWRVTKEFYGWK</sequence>
<dbReference type="EMBL" id="JAKZJU020000001">
    <property type="protein sequence ID" value="MDL2059803.1"/>
    <property type="molecule type" value="Genomic_DNA"/>
</dbReference>
<dbReference type="SUPFAM" id="SSF52266">
    <property type="entry name" value="SGNH hydrolase"/>
    <property type="match status" value="1"/>
</dbReference>
<organism evidence="2 3">
    <name type="scientific">Mesosutterella faecium</name>
    <dbReference type="NCBI Taxonomy" id="2925194"/>
    <lineage>
        <taxon>Bacteria</taxon>
        <taxon>Pseudomonadati</taxon>
        <taxon>Pseudomonadota</taxon>
        <taxon>Betaproteobacteria</taxon>
        <taxon>Burkholderiales</taxon>
        <taxon>Sutterellaceae</taxon>
        <taxon>Mesosutterella</taxon>
    </lineage>
</organism>
<dbReference type="GO" id="GO:0016787">
    <property type="term" value="F:hydrolase activity"/>
    <property type="evidence" value="ECO:0007669"/>
    <property type="project" value="UniProtKB-KW"/>
</dbReference>
<name>A0ABT7IN41_9BURK</name>
<evidence type="ECO:0000313" key="3">
    <source>
        <dbReference type="Proteomes" id="UP001165481"/>
    </source>
</evidence>
<gene>
    <name evidence="2" type="ORF">MUN46_007660</name>
</gene>
<dbReference type="InterPro" id="IPR036514">
    <property type="entry name" value="SGNH_hydro_sf"/>
</dbReference>
<feature type="signal peptide" evidence="1">
    <location>
        <begin position="1"/>
        <end position="22"/>
    </location>
</feature>
<evidence type="ECO:0000313" key="2">
    <source>
        <dbReference type="EMBL" id="MDL2059803.1"/>
    </source>
</evidence>
<keyword evidence="1" id="KW-0732">Signal</keyword>
<proteinExistence type="predicted"/>
<keyword evidence="3" id="KW-1185">Reference proteome</keyword>
<protein>
    <submittedName>
        <fullName evidence="2">SGNH/GDSL hydrolase family protein</fullName>
    </submittedName>
</protein>
<dbReference type="RefSeq" id="WP_243376633.1">
    <property type="nucleotide sequence ID" value="NZ_JAKZJU020000001.1"/>
</dbReference>
<dbReference type="Gene3D" id="3.40.50.1110">
    <property type="entry name" value="SGNH hydrolase"/>
    <property type="match status" value="1"/>
</dbReference>
<dbReference type="Proteomes" id="UP001165481">
    <property type="component" value="Unassembled WGS sequence"/>
</dbReference>
<accession>A0ABT7IN41</accession>
<comment type="caution">
    <text evidence="2">The sequence shown here is derived from an EMBL/GenBank/DDBJ whole genome shotgun (WGS) entry which is preliminary data.</text>
</comment>
<keyword evidence="2" id="KW-0378">Hydrolase</keyword>
<reference evidence="2" key="1">
    <citation type="submission" date="2023-03" db="EMBL/GenBank/DDBJ databases">
        <title>Mesosutterella sp. nov. isolated from porcine feces.</title>
        <authorList>
            <person name="Yu S."/>
        </authorList>
    </citation>
    <scope>NUCLEOTIDE SEQUENCE</scope>
    <source>
        <strain evidence="2">AGMB02718</strain>
    </source>
</reference>
<feature type="chain" id="PRO_5045251056" evidence="1">
    <location>
        <begin position="23"/>
        <end position="265"/>
    </location>
</feature>
<evidence type="ECO:0000256" key="1">
    <source>
        <dbReference type="SAM" id="SignalP"/>
    </source>
</evidence>